<dbReference type="Proteomes" id="UP000585474">
    <property type="component" value="Unassembled WGS sequence"/>
</dbReference>
<protein>
    <submittedName>
        <fullName evidence="2">Uncharacterized protein</fullName>
    </submittedName>
</protein>
<gene>
    <name evidence="2" type="ORF">Acr_10g0005450</name>
</gene>
<sequence length="126" mass="13846">MRKAQKKAQNLDAELKNTREELVSIEVVLVEECKFSTNVAALTLEQELNTPLDRPAWTTAKPPAALLDPPKLYLPILLPGCSEEEYANQAIEEDDDDDGDGGAEVAKLAEKVVEARTIIDRAEEGL</sequence>
<organism evidence="2 3">
    <name type="scientific">Actinidia rufa</name>
    <dbReference type="NCBI Taxonomy" id="165716"/>
    <lineage>
        <taxon>Eukaryota</taxon>
        <taxon>Viridiplantae</taxon>
        <taxon>Streptophyta</taxon>
        <taxon>Embryophyta</taxon>
        <taxon>Tracheophyta</taxon>
        <taxon>Spermatophyta</taxon>
        <taxon>Magnoliopsida</taxon>
        <taxon>eudicotyledons</taxon>
        <taxon>Gunneridae</taxon>
        <taxon>Pentapetalae</taxon>
        <taxon>asterids</taxon>
        <taxon>Ericales</taxon>
        <taxon>Actinidiaceae</taxon>
        <taxon>Actinidia</taxon>
    </lineage>
</organism>
<reference evidence="2 3" key="1">
    <citation type="submission" date="2019-07" db="EMBL/GenBank/DDBJ databases">
        <title>De Novo Assembly of kiwifruit Actinidia rufa.</title>
        <authorList>
            <person name="Sugita-Konishi S."/>
            <person name="Sato K."/>
            <person name="Mori E."/>
            <person name="Abe Y."/>
            <person name="Kisaki G."/>
            <person name="Hamano K."/>
            <person name="Suezawa K."/>
            <person name="Otani M."/>
            <person name="Fukuda T."/>
            <person name="Manabe T."/>
            <person name="Gomi K."/>
            <person name="Tabuchi M."/>
            <person name="Akimitsu K."/>
            <person name="Kataoka I."/>
        </authorList>
    </citation>
    <scope>NUCLEOTIDE SEQUENCE [LARGE SCALE GENOMIC DNA]</scope>
    <source>
        <strain evidence="3">cv. Fuchu</strain>
    </source>
</reference>
<evidence type="ECO:0000313" key="3">
    <source>
        <dbReference type="Proteomes" id="UP000585474"/>
    </source>
</evidence>
<keyword evidence="3" id="KW-1185">Reference proteome</keyword>
<keyword evidence="1" id="KW-0175">Coiled coil</keyword>
<name>A0A7J0F8W5_9ERIC</name>
<evidence type="ECO:0000256" key="1">
    <source>
        <dbReference type="SAM" id="Coils"/>
    </source>
</evidence>
<dbReference type="EMBL" id="BJWL01000010">
    <property type="protein sequence ID" value="GFY95160.1"/>
    <property type="molecule type" value="Genomic_DNA"/>
</dbReference>
<dbReference type="AlphaFoldDB" id="A0A7J0F8W5"/>
<proteinExistence type="predicted"/>
<feature type="coiled-coil region" evidence="1">
    <location>
        <begin position="1"/>
        <end position="28"/>
    </location>
</feature>
<comment type="caution">
    <text evidence="2">The sequence shown here is derived from an EMBL/GenBank/DDBJ whole genome shotgun (WGS) entry which is preliminary data.</text>
</comment>
<accession>A0A7J0F8W5</accession>
<evidence type="ECO:0000313" key="2">
    <source>
        <dbReference type="EMBL" id="GFY95160.1"/>
    </source>
</evidence>